<dbReference type="OrthoDB" id="26525at2759"/>
<dbReference type="PROSITE" id="PS50222">
    <property type="entry name" value="EF_HAND_2"/>
    <property type="match status" value="2"/>
</dbReference>
<dbReference type="InterPro" id="IPR002048">
    <property type="entry name" value="EF_hand_dom"/>
</dbReference>
<accession>A0A0D6ETR7</accession>
<sequence>MRAGKGNRGDQSVPDAEAKEAFALFDKRGAGTIPAASLGDVLRALGQNPTQKEVQDLANQVGGDSPFPLPSPLDFGTFMNILNRPGGFEPAGTADEFIRGFQVFDKEGNGYIGQGELKYILTSLGEKLSDEEVDELLKGVKVTPEGNINYVTFVQQILGQ</sequence>
<feature type="non-terminal residue" evidence="3">
    <location>
        <position position="160"/>
    </location>
</feature>
<dbReference type="EMBL" id="CENE01000084">
    <property type="protein sequence ID" value="CEQ43228.1"/>
    <property type="molecule type" value="Genomic_DNA"/>
</dbReference>
<keyword evidence="4" id="KW-1185">Reference proteome</keyword>
<evidence type="ECO:0000256" key="1">
    <source>
        <dbReference type="ARBA" id="ARBA00022737"/>
    </source>
</evidence>
<dbReference type="InterPro" id="IPR011992">
    <property type="entry name" value="EF-hand-dom_pair"/>
</dbReference>
<dbReference type="PANTHER" id="PTHR23048:SF0">
    <property type="entry name" value="CALMODULIN LIKE 3"/>
    <property type="match status" value="1"/>
</dbReference>
<name>A0A0D6ETR7_SPOSA</name>
<reference evidence="4" key="1">
    <citation type="submission" date="2015-02" db="EMBL/GenBank/DDBJ databases">
        <authorList>
            <person name="Gon?alves P."/>
        </authorList>
    </citation>
    <scope>NUCLEOTIDE SEQUENCE [LARGE SCALE GENOMIC DNA]</scope>
</reference>
<evidence type="ECO:0000259" key="2">
    <source>
        <dbReference type="PROSITE" id="PS50222"/>
    </source>
</evidence>
<dbReference type="Proteomes" id="UP000243876">
    <property type="component" value="Unassembled WGS sequence"/>
</dbReference>
<keyword evidence="1" id="KW-0677">Repeat</keyword>
<evidence type="ECO:0000313" key="4">
    <source>
        <dbReference type="Proteomes" id="UP000243876"/>
    </source>
</evidence>
<feature type="domain" description="EF-hand" evidence="2">
    <location>
        <begin position="13"/>
        <end position="48"/>
    </location>
</feature>
<evidence type="ECO:0000313" key="3">
    <source>
        <dbReference type="EMBL" id="CEQ43228.1"/>
    </source>
</evidence>
<dbReference type="Pfam" id="PF13499">
    <property type="entry name" value="EF-hand_7"/>
    <property type="match status" value="1"/>
</dbReference>
<dbReference type="PANTHER" id="PTHR23048">
    <property type="entry name" value="MYOSIN LIGHT CHAIN 1, 3"/>
    <property type="match status" value="1"/>
</dbReference>
<gene>
    <name evidence="3" type="primary">SPOSA6832_05138</name>
</gene>
<dbReference type="FunFam" id="1.10.238.10:FF:000001">
    <property type="entry name" value="Calmodulin 1"/>
    <property type="match status" value="1"/>
</dbReference>
<dbReference type="GO" id="GO:0005509">
    <property type="term" value="F:calcium ion binding"/>
    <property type="evidence" value="ECO:0007669"/>
    <property type="project" value="InterPro"/>
</dbReference>
<dbReference type="AlphaFoldDB" id="A0A0D6ETR7"/>
<organism evidence="3 4">
    <name type="scientific">Sporidiobolus salmonicolor</name>
    <name type="common">Yeast-like fungus</name>
    <name type="synonym">Sporobolomyces salmonicolor</name>
    <dbReference type="NCBI Taxonomy" id="5005"/>
    <lineage>
        <taxon>Eukaryota</taxon>
        <taxon>Fungi</taxon>
        <taxon>Dikarya</taxon>
        <taxon>Basidiomycota</taxon>
        <taxon>Pucciniomycotina</taxon>
        <taxon>Microbotryomycetes</taxon>
        <taxon>Sporidiobolales</taxon>
        <taxon>Sporidiobolaceae</taxon>
        <taxon>Sporobolomyces</taxon>
    </lineage>
</organism>
<dbReference type="GO" id="GO:1903475">
    <property type="term" value="P:mitotic actomyosin contractile ring assembly"/>
    <property type="evidence" value="ECO:0007669"/>
    <property type="project" value="TreeGrafter"/>
</dbReference>
<feature type="domain" description="EF-hand" evidence="2">
    <location>
        <begin position="92"/>
        <end position="127"/>
    </location>
</feature>
<proteinExistence type="predicted"/>
<dbReference type="CDD" id="cd00051">
    <property type="entry name" value="EFh"/>
    <property type="match status" value="1"/>
</dbReference>
<dbReference type="GO" id="GO:0016460">
    <property type="term" value="C:myosin II complex"/>
    <property type="evidence" value="ECO:0007669"/>
    <property type="project" value="TreeGrafter"/>
</dbReference>
<dbReference type="InterPro" id="IPR050230">
    <property type="entry name" value="CALM/Myosin/TropC-like"/>
</dbReference>
<protein>
    <submittedName>
        <fullName evidence="3">SPOSA6832_05138-mRNA-1:cds</fullName>
    </submittedName>
</protein>
<dbReference type="Gene3D" id="1.10.238.10">
    <property type="entry name" value="EF-hand"/>
    <property type="match status" value="2"/>
</dbReference>
<dbReference type="SMART" id="SM00054">
    <property type="entry name" value="EFh"/>
    <property type="match status" value="2"/>
</dbReference>
<dbReference type="SUPFAM" id="SSF47473">
    <property type="entry name" value="EF-hand"/>
    <property type="match status" value="1"/>
</dbReference>